<gene>
    <name evidence="1" type="ORF">CFN78_03710</name>
</gene>
<dbReference type="AlphaFoldDB" id="A0A263D7A7"/>
<protein>
    <recommendedName>
        <fullName evidence="3">ESX-1 secretion-associated protein</fullName>
    </recommendedName>
</protein>
<comment type="caution">
    <text evidence="1">The sequence shown here is derived from an EMBL/GenBank/DDBJ whole genome shotgun (WGS) entry which is preliminary data.</text>
</comment>
<accession>A0A263D7A7</accession>
<evidence type="ECO:0008006" key="3">
    <source>
        <dbReference type="Google" id="ProtNLM"/>
    </source>
</evidence>
<organism evidence="1 2">
    <name type="scientific">Amycolatopsis antarctica</name>
    <dbReference type="NCBI Taxonomy" id="1854586"/>
    <lineage>
        <taxon>Bacteria</taxon>
        <taxon>Bacillati</taxon>
        <taxon>Actinomycetota</taxon>
        <taxon>Actinomycetes</taxon>
        <taxon>Pseudonocardiales</taxon>
        <taxon>Pseudonocardiaceae</taxon>
        <taxon>Amycolatopsis</taxon>
    </lineage>
</organism>
<dbReference type="Proteomes" id="UP000242444">
    <property type="component" value="Unassembled WGS sequence"/>
</dbReference>
<evidence type="ECO:0000313" key="2">
    <source>
        <dbReference type="Proteomes" id="UP000242444"/>
    </source>
</evidence>
<dbReference type="InParanoid" id="A0A263D7A7"/>
<dbReference type="EMBL" id="NKYE01000002">
    <property type="protein sequence ID" value="OZM74261.1"/>
    <property type="molecule type" value="Genomic_DNA"/>
</dbReference>
<keyword evidence="2" id="KW-1185">Reference proteome</keyword>
<sequence>MTGPSGGNLHMDTAATERAMAALAAAGEDLRTGWETSLSAITSLDGQLGQGPLGQNFLGDYGPAATAIRQAANQCVSGPGRIAAAGQAGIADYAQADTDGAAGFHTRNRAE</sequence>
<name>A0A263D7A7_9PSEU</name>
<dbReference type="RefSeq" id="WP_094861157.1">
    <property type="nucleotide sequence ID" value="NZ_NKYE01000002.1"/>
</dbReference>
<reference evidence="1 2" key="1">
    <citation type="submission" date="2017-07" db="EMBL/GenBank/DDBJ databases">
        <title>Amycolatopsis antarcticus sp. nov., isolated from the surface of an Antarcticus brown macroalga.</title>
        <authorList>
            <person name="Wang J."/>
            <person name="Leiva S."/>
            <person name="Huang J."/>
            <person name="Huang Y."/>
        </authorList>
    </citation>
    <scope>NUCLEOTIDE SEQUENCE [LARGE SCALE GENOMIC DNA]</scope>
    <source>
        <strain evidence="1 2">AU-G6</strain>
    </source>
</reference>
<evidence type="ECO:0000313" key="1">
    <source>
        <dbReference type="EMBL" id="OZM74261.1"/>
    </source>
</evidence>
<proteinExistence type="predicted"/>